<organism evidence="1">
    <name type="scientific">Triticum urartu</name>
    <name type="common">Red wild einkorn</name>
    <name type="synonym">Crithodium urartu</name>
    <dbReference type="NCBI Taxonomy" id="4572"/>
    <lineage>
        <taxon>Eukaryota</taxon>
        <taxon>Viridiplantae</taxon>
        <taxon>Streptophyta</taxon>
        <taxon>Embryophyta</taxon>
        <taxon>Tracheophyta</taxon>
        <taxon>Spermatophyta</taxon>
        <taxon>Magnoliopsida</taxon>
        <taxon>Liliopsida</taxon>
        <taxon>Poales</taxon>
        <taxon>Poaceae</taxon>
        <taxon>BOP clade</taxon>
        <taxon>Pooideae</taxon>
        <taxon>Triticodae</taxon>
        <taxon>Triticeae</taxon>
        <taxon>Triticinae</taxon>
        <taxon>Triticum</taxon>
    </lineage>
</organism>
<evidence type="ECO:0000313" key="1">
    <source>
        <dbReference type="EMBL" id="EMS67080.1"/>
    </source>
</evidence>
<dbReference type="EMBL" id="KD023721">
    <property type="protein sequence ID" value="EMS67080.1"/>
    <property type="molecule type" value="Genomic_DNA"/>
</dbReference>
<dbReference type="AlphaFoldDB" id="M8APT0"/>
<protein>
    <submittedName>
        <fullName evidence="1">Uncharacterized protein</fullName>
    </submittedName>
</protein>
<reference evidence="1" key="1">
    <citation type="journal article" date="2013" name="Nature">
        <title>Draft genome of the wheat A-genome progenitor Triticum urartu.</title>
        <authorList>
            <person name="Ling H.Q."/>
            <person name="Zhao S."/>
            <person name="Liu D."/>
            <person name="Wang J."/>
            <person name="Sun H."/>
            <person name="Zhang C."/>
            <person name="Fan H."/>
            <person name="Li D."/>
            <person name="Dong L."/>
            <person name="Tao Y."/>
            <person name="Gao C."/>
            <person name="Wu H."/>
            <person name="Li Y."/>
            <person name="Cui Y."/>
            <person name="Guo X."/>
            <person name="Zheng S."/>
            <person name="Wang B."/>
            <person name="Yu K."/>
            <person name="Liang Q."/>
            <person name="Yang W."/>
            <person name="Lou X."/>
            <person name="Chen J."/>
            <person name="Feng M."/>
            <person name="Jian J."/>
            <person name="Zhang X."/>
            <person name="Luo G."/>
            <person name="Jiang Y."/>
            <person name="Liu J."/>
            <person name="Wang Z."/>
            <person name="Sha Y."/>
            <person name="Zhang B."/>
            <person name="Wu H."/>
            <person name="Tang D."/>
            <person name="Shen Q."/>
            <person name="Xue P."/>
            <person name="Zou S."/>
            <person name="Wang X."/>
            <person name="Liu X."/>
            <person name="Wang F."/>
            <person name="Yang Y."/>
            <person name="An X."/>
            <person name="Dong Z."/>
            <person name="Zhang K."/>
            <person name="Zhang X."/>
            <person name="Luo M.C."/>
            <person name="Dvorak J."/>
            <person name="Tong Y."/>
            <person name="Wang J."/>
            <person name="Yang H."/>
            <person name="Li Z."/>
            <person name="Wang D."/>
            <person name="Zhang A."/>
            <person name="Wang J."/>
        </authorList>
    </citation>
    <scope>NUCLEOTIDE SEQUENCE</scope>
</reference>
<proteinExistence type="predicted"/>
<gene>
    <name evidence="1" type="ORF">TRIUR3_25215</name>
</gene>
<sequence>MSAEQQQPNRSGKVFQILGVYPFQQSGGSIVHPYSQKLIIWTYMFAMFASCLHIPNDSLPKFVSFKMVFLTNYSVVLDFTVMYRPPLGKLIKVYLGCSLHKLGLDYTDLCQIYLLDRSIALYARGCNAMFFNACIMCTLEP</sequence>
<name>M8APT0_TRIUA</name>
<accession>M8APT0</accession>